<dbReference type="Pfam" id="PF03118">
    <property type="entry name" value="RNA_pol_A_CTD"/>
    <property type="match status" value="1"/>
</dbReference>
<dbReference type="PANTHER" id="PTHR30603">
    <property type="entry name" value="RNA POLYMERASE SIGMA FACTOR RPO"/>
    <property type="match status" value="1"/>
</dbReference>
<dbReference type="GO" id="GO:0003899">
    <property type="term" value="F:DNA-directed RNA polymerase activity"/>
    <property type="evidence" value="ECO:0007669"/>
    <property type="project" value="InterPro"/>
</dbReference>
<dbReference type="InterPro" id="IPR007759">
    <property type="entry name" value="Asxl_HARE-HTH"/>
</dbReference>
<dbReference type="GO" id="GO:0003677">
    <property type="term" value="F:DNA binding"/>
    <property type="evidence" value="ECO:0007669"/>
    <property type="project" value="InterPro"/>
</dbReference>
<sequence length="465" mass="53686">MKKKTPKKSPTTSTISILLDNSGSNFNPHLKYDQLQKLNVPMRFSRNQSIGVLGLPVRLENALKMADIYRLGELFDYPEKKLYRIKNIGAKSVNLLLAYRKNLIFGVDSSEVSQNSKIEVKTITLSPDELIDDLMKRCGDYRNIEVIQRRYGLLNGEKETLEEIGESYGITRERVRQLQKKAIKKLRHPSTLSRKPIIDLLDELFLKNDLVISDEEADRIIPKIFKKLPYDGSSLLDLFADLAWIQKHRVGDVFFYSTIKISQRIKLSILMEDIVQILRKSSLQLDLNEILTNLSLKQSDEYKILSNIVLKCCKLDPRIEDKTNGKFALYGNSRIFGKWVPLINKVLTDEGEPLHFTEISERVNDLLISQDVHLDQRRAHSILIENPAFAHTGIKGTYGLTEWGIRKESTLELVKEYITNAGFPIHWEQIYHYVSKYKYTSEATLRALLYSKFENAGNGLYWIKE</sequence>
<dbReference type="EMBL" id="LBVP01000006">
    <property type="protein sequence ID" value="KKQ89902.1"/>
    <property type="molecule type" value="Genomic_DNA"/>
</dbReference>
<dbReference type="InterPro" id="IPR036388">
    <property type="entry name" value="WH-like_DNA-bd_sf"/>
</dbReference>
<evidence type="ECO:0000256" key="1">
    <source>
        <dbReference type="ARBA" id="ARBA00023163"/>
    </source>
</evidence>
<reference evidence="3 4" key="1">
    <citation type="journal article" date="2015" name="Nature">
        <title>rRNA introns, odd ribosomes, and small enigmatic genomes across a large radiation of phyla.</title>
        <authorList>
            <person name="Brown C.T."/>
            <person name="Hug L.A."/>
            <person name="Thomas B.C."/>
            <person name="Sharon I."/>
            <person name="Castelle C.J."/>
            <person name="Singh A."/>
            <person name="Wilkins M.J."/>
            <person name="Williams K.H."/>
            <person name="Banfield J.F."/>
        </authorList>
    </citation>
    <scope>NUCLEOTIDE SEQUENCE [LARGE SCALE GENOMIC DNA]</scope>
</reference>
<dbReference type="SUPFAM" id="SSF88659">
    <property type="entry name" value="Sigma3 and sigma4 domains of RNA polymerase sigma factors"/>
    <property type="match status" value="1"/>
</dbReference>
<evidence type="ECO:0000313" key="3">
    <source>
        <dbReference type="EMBL" id="KKQ89902.1"/>
    </source>
</evidence>
<organism evidence="3 4">
    <name type="scientific">Candidatus Curtissbacteria bacterium GW2011_GWC2_38_9</name>
    <dbReference type="NCBI Taxonomy" id="1618414"/>
    <lineage>
        <taxon>Bacteria</taxon>
        <taxon>Candidatus Curtissiibacteriota</taxon>
    </lineage>
</organism>
<dbReference type="Gene3D" id="1.10.10.10">
    <property type="entry name" value="Winged helix-like DNA-binding domain superfamily/Winged helix DNA-binding domain"/>
    <property type="match status" value="1"/>
</dbReference>
<dbReference type="Pfam" id="PF04545">
    <property type="entry name" value="Sigma70_r4"/>
    <property type="match status" value="1"/>
</dbReference>
<name>A0A0G0LFQ5_9BACT</name>
<dbReference type="SUPFAM" id="SSF47789">
    <property type="entry name" value="C-terminal domain of RNA polymerase alpha subunit"/>
    <property type="match status" value="1"/>
</dbReference>
<dbReference type="Gene3D" id="1.10.150.20">
    <property type="entry name" value="5' to 3' exonuclease, C-terminal subdomain"/>
    <property type="match status" value="1"/>
</dbReference>
<dbReference type="PROSITE" id="PS51913">
    <property type="entry name" value="HTH_HARE"/>
    <property type="match status" value="1"/>
</dbReference>
<dbReference type="InterPro" id="IPR050239">
    <property type="entry name" value="Sigma-70_RNA_pol_init_factors"/>
</dbReference>
<dbReference type="InterPro" id="IPR013324">
    <property type="entry name" value="RNA_pol_sigma_r3/r4-like"/>
</dbReference>
<accession>A0A0G0LFQ5</accession>
<keyword evidence="1" id="KW-0804">Transcription</keyword>
<dbReference type="InterPro" id="IPR000943">
    <property type="entry name" value="RNA_pol_sigma70"/>
</dbReference>
<dbReference type="InterPro" id="IPR007630">
    <property type="entry name" value="RNA_pol_sigma70_r4"/>
</dbReference>
<protein>
    <submittedName>
        <fullName evidence="3">RNA polymerase alpha chain family protein,sigma-70 family protein</fullName>
    </submittedName>
</protein>
<evidence type="ECO:0000313" key="4">
    <source>
        <dbReference type="Proteomes" id="UP000034893"/>
    </source>
</evidence>
<evidence type="ECO:0000259" key="2">
    <source>
        <dbReference type="PROSITE" id="PS51913"/>
    </source>
</evidence>
<dbReference type="AlphaFoldDB" id="A0A0G0LFQ5"/>
<dbReference type="CDD" id="cd06171">
    <property type="entry name" value="Sigma70_r4"/>
    <property type="match status" value="1"/>
</dbReference>
<gene>
    <name evidence="3" type="ORF">UT12_C0006G0010</name>
</gene>
<comment type="caution">
    <text evidence="3">The sequence shown here is derived from an EMBL/GenBank/DDBJ whole genome shotgun (WGS) entry which is preliminary data.</text>
</comment>
<feature type="domain" description="HTH HARE-type" evidence="2">
    <location>
        <begin position="337"/>
        <end position="403"/>
    </location>
</feature>
<dbReference type="InterPro" id="IPR011260">
    <property type="entry name" value="RNAP_asu_C"/>
</dbReference>
<dbReference type="GO" id="GO:0003700">
    <property type="term" value="F:DNA-binding transcription factor activity"/>
    <property type="evidence" value="ECO:0007669"/>
    <property type="project" value="InterPro"/>
</dbReference>
<dbReference type="PROSITE" id="PS00716">
    <property type="entry name" value="SIGMA70_2"/>
    <property type="match status" value="1"/>
</dbReference>
<proteinExistence type="predicted"/>
<dbReference type="GO" id="GO:0006352">
    <property type="term" value="P:DNA-templated transcription initiation"/>
    <property type="evidence" value="ECO:0007669"/>
    <property type="project" value="InterPro"/>
</dbReference>
<dbReference type="PANTHER" id="PTHR30603:SF47">
    <property type="entry name" value="RNA POLYMERASE SIGMA FACTOR SIGD, CHLOROPLASTIC"/>
    <property type="match status" value="1"/>
</dbReference>
<dbReference type="Proteomes" id="UP000034893">
    <property type="component" value="Unassembled WGS sequence"/>
</dbReference>
<dbReference type="PRINTS" id="PR00046">
    <property type="entry name" value="SIGMA70FCT"/>
</dbReference>